<dbReference type="InterPro" id="IPR030678">
    <property type="entry name" value="Peptide/Ni-bd"/>
</dbReference>
<dbReference type="GO" id="GO:0043190">
    <property type="term" value="C:ATP-binding cassette (ABC) transporter complex"/>
    <property type="evidence" value="ECO:0007669"/>
    <property type="project" value="InterPro"/>
</dbReference>
<dbReference type="PIRSF" id="PIRSF002741">
    <property type="entry name" value="MppA"/>
    <property type="match status" value="1"/>
</dbReference>
<dbReference type="Proteomes" id="UP000541033">
    <property type="component" value="Unassembled WGS sequence"/>
</dbReference>
<feature type="signal peptide" evidence="1">
    <location>
        <begin position="1"/>
        <end position="24"/>
    </location>
</feature>
<dbReference type="Gene3D" id="3.40.190.10">
    <property type="entry name" value="Periplasmic binding protein-like II"/>
    <property type="match status" value="1"/>
</dbReference>
<accession>A0A7X5QYE9</accession>
<keyword evidence="1" id="KW-0732">Signal</keyword>
<protein>
    <submittedName>
        <fullName evidence="3">Peptide/nickel transport system substrate-binding protein</fullName>
    </submittedName>
</protein>
<dbReference type="InterPro" id="IPR000914">
    <property type="entry name" value="SBP_5_dom"/>
</dbReference>
<dbReference type="GO" id="GO:0015833">
    <property type="term" value="P:peptide transport"/>
    <property type="evidence" value="ECO:0007669"/>
    <property type="project" value="TreeGrafter"/>
</dbReference>
<dbReference type="GO" id="GO:0042597">
    <property type="term" value="C:periplasmic space"/>
    <property type="evidence" value="ECO:0007669"/>
    <property type="project" value="UniProtKB-ARBA"/>
</dbReference>
<evidence type="ECO:0000313" key="3">
    <source>
        <dbReference type="EMBL" id="NIH52304.1"/>
    </source>
</evidence>
<dbReference type="RefSeq" id="WP_167146666.1">
    <property type="nucleotide sequence ID" value="NZ_JAAMOX010000001.1"/>
</dbReference>
<reference evidence="3 4" key="1">
    <citation type="submission" date="2020-02" db="EMBL/GenBank/DDBJ databases">
        <title>Sequencing the genomes of 1000 actinobacteria strains.</title>
        <authorList>
            <person name="Klenk H.-P."/>
        </authorList>
    </citation>
    <scope>NUCLEOTIDE SEQUENCE [LARGE SCALE GENOMIC DNA]</scope>
    <source>
        <strain evidence="3 4">DSM 27960</strain>
    </source>
</reference>
<organism evidence="3 4">
    <name type="scientific">Lysinibacter cavernae</name>
    <dbReference type="NCBI Taxonomy" id="1640652"/>
    <lineage>
        <taxon>Bacteria</taxon>
        <taxon>Bacillati</taxon>
        <taxon>Actinomycetota</taxon>
        <taxon>Actinomycetes</taxon>
        <taxon>Micrococcales</taxon>
        <taxon>Microbacteriaceae</taxon>
        <taxon>Lysinibacter</taxon>
    </lineage>
</organism>
<dbReference type="EMBL" id="JAAMOX010000001">
    <property type="protein sequence ID" value="NIH52304.1"/>
    <property type="molecule type" value="Genomic_DNA"/>
</dbReference>
<dbReference type="InterPro" id="IPR039424">
    <property type="entry name" value="SBP_5"/>
</dbReference>
<dbReference type="Gene3D" id="3.10.105.10">
    <property type="entry name" value="Dipeptide-binding Protein, Domain 3"/>
    <property type="match status" value="1"/>
</dbReference>
<dbReference type="SUPFAM" id="SSF53850">
    <property type="entry name" value="Periplasmic binding protein-like II"/>
    <property type="match status" value="1"/>
</dbReference>
<dbReference type="PANTHER" id="PTHR30290">
    <property type="entry name" value="PERIPLASMIC BINDING COMPONENT OF ABC TRANSPORTER"/>
    <property type="match status" value="1"/>
</dbReference>
<feature type="domain" description="Solute-binding protein family 5" evidence="2">
    <location>
        <begin position="90"/>
        <end position="474"/>
    </location>
</feature>
<gene>
    <name evidence="3" type="ORF">FHX76_000172</name>
</gene>
<name>A0A7X5QYE9_9MICO</name>
<dbReference type="GO" id="GO:1904680">
    <property type="term" value="F:peptide transmembrane transporter activity"/>
    <property type="evidence" value="ECO:0007669"/>
    <property type="project" value="TreeGrafter"/>
</dbReference>
<dbReference type="PROSITE" id="PS51257">
    <property type="entry name" value="PROKAR_LIPOPROTEIN"/>
    <property type="match status" value="1"/>
</dbReference>
<evidence type="ECO:0000256" key="1">
    <source>
        <dbReference type="SAM" id="SignalP"/>
    </source>
</evidence>
<proteinExistence type="predicted"/>
<evidence type="ECO:0000313" key="4">
    <source>
        <dbReference type="Proteomes" id="UP000541033"/>
    </source>
</evidence>
<evidence type="ECO:0000259" key="2">
    <source>
        <dbReference type="Pfam" id="PF00496"/>
    </source>
</evidence>
<dbReference type="AlphaFoldDB" id="A0A7X5QYE9"/>
<keyword evidence="4" id="KW-1185">Reference proteome</keyword>
<dbReference type="CDD" id="cd08506">
    <property type="entry name" value="PBP2_clavulanate_OppA2"/>
    <property type="match status" value="1"/>
</dbReference>
<dbReference type="PANTHER" id="PTHR30290:SF83">
    <property type="entry name" value="ABC TRANSPORTER SUBSTRATE-BINDING PROTEIN"/>
    <property type="match status" value="1"/>
</dbReference>
<sequence length="565" mass="60592">MKKRYLGVALTLTAALAITGCSNGGSSSGGGGGDISATPEMGGTLNVLKATEFSHLDPAQGFDGGVNNFYRLLYRTLTTQSTGEGSKGTEIVPDLATELGTPNEDATEWTYTLKDDIFFEDGTPITSETIKYGVERTFDPNVATGSPYARILLEGVEDYQGPEISGELASISTPDDKTITFKLNQPFADFDSVVGQNVFVPFPADAGITATSLDEMPISSGPYKVEKFDRGSKLVLVRNDKWDRDTDDIRGAYPDSFVFTFGLDAATIDERMIAGQGTDVDAIGDYLLSSNISRIQTPEIQARTLSGLQGCTTYMGLNTTKEVFKNPLVRQAVNYAVDKTSVQTSSGGSQFAEIANTMLPPTVAGRMDFNLFETEGNNGDPEKAKELLAEAGYPDGVEFTVDLMSRPLPQAQAESMQQSLAKAGITMNLNVIEAAKYYETIGTTSQQSDAAITGWCPDWPTGATFLPPLFEGTQIFEKGNSNIAQLNDPAINAKIEEIRGMTDVAEANKAWGELDKEIMALAPAVPMIYQKVIYVVGNNVAGAYLHDGFSGGIDFVSVGLQSVKK</sequence>
<feature type="chain" id="PRO_5031367288" evidence="1">
    <location>
        <begin position="25"/>
        <end position="565"/>
    </location>
</feature>
<dbReference type="Pfam" id="PF00496">
    <property type="entry name" value="SBP_bac_5"/>
    <property type="match status" value="1"/>
</dbReference>
<comment type="caution">
    <text evidence="3">The sequence shown here is derived from an EMBL/GenBank/DDBJ whole genome shotgun (WGS) entry which is preliminary data.</text>
</comment>